<dbReference type="SUPFAM" id="SSF46689">
    <property type="entry name" value="Homeodomain-like"/>
    <property type="match status" value="2"/>
</dbReference>
<keyword evidence="1" id="KW-0805">Transcription regulation</keyword>
<dbReference type="Proteomes" id="UP001217476">
    <property type="component" value="Chromosome"/>
</dbReference>
<dbReference type="InterPro" id="IPR018060">
    <property type="entry name" value="HTH_AraC"/>
</dbReference>
<dbReference type="InterPro" id="IPR018062">
    <property type="entry name" value="HTH_AraC-typ_CS"/>
</dbReference>
<keyword evidence="3" id="KW-0804">Transcription</keyword>
<dbReference type="PROSITE" id="PS00041">
    <property type="entry name" value="HTH_ARAC_FAMILY_1"/>
    <property type="match status" value="1"/>
</dbReference>
<evidence type="ECO:0000313" key="5">
    <source>
        <dbReference type="EMBL" id="WEK03657.1"/>
    </source>
</evidence>
<dbReference type="PANTHER" id="PTHR46796">
    <property type="entry name" value="HTH-TYPE TRANSCRIPTIONAL ACTIVATOR RHAS-RELATED"/>
    <property type="match status" value="1"/>
</dbReference>
<dbReference type="PROSITE" id="PS01124">
    <property type="entry name" value="HTH_ARAC_FAMILY_2"/>
    <property type="match status" value="1"/>
</dbReference>
<sequence length="296" mass="32919">MSFMPEMSWYTEGITVLEPVRWRQFDGAMGAFWQAESQSGSRGYYLADDPRIMVYFNDVSSRVAMSNDGETAQRASRPMARAIYIPPGMPMWTSSEARHRFTHLNLHIHKDRLLRFLSPAVGRSSALSAIARPVELAEGGATEVLARMIVEELVSPRKPALYAESLMSSLFVGLLDIRPPETERAPGRLTSAQMRKLNSYMASSSAGRVSVADMAASVGLSESWFGNVFKHTTGQTPLQWQLQRRIDTSKALLQEADLTVAAIAARLGFTDQAHFTKAFRQTTGETPAAWRRLQNS</sequence>
<reference evidence="5" key="1">
    <citation type="submission" date="2023-03" db="EMBL/GenBank/DDBJ databases">
        <title>Andean soil-derived lignocellulolytic bacterial consortium as a source of novel taxa and putative plastic-active enzymes.</title>
        <authorList>
            <person name="Diaz-Garcia L."/>
            <person name="Chuvochina M."/>
            <person name="Feuerriegel G."/>
            <person name="Bunk B."/>
            <person name="Sproer C."/>
            <person name="Streit W.R."/>
            <person name="Rodriguez L.M."/>
            <person name="Overmann J."/>
            <person name="Jimenez D.J."/>
        </authorList>
    </citation>
    <scope>NUCLEOTIDE SEQUENCE</scope>
    <source>
        <strain evidence="5">MAG 4196</strain>
    </source>
</reference>
<evidence type="ECO:0000256" key="3">
    <source>
        <dbReference type="ARBA" id="ARBA00023163"/>
    </source>
</evidence>
<dbReference type="GO" id="GO:0003700">
    <property type="term" value="F:DNA-binding transcription factor activity"/>
    <property type="evidence" value="ECO:0007669"/>
    <property type="project" value="InterPro"/>
</dbReference>
<dbReference type="InterPro" id="IPR020449">
    <property type="entry name" value="Tscrpt_reg_AraC-type_HTH"/>
</dbReference>
<feature type="domain" description="HTH araC/xylS-type" evidence="4">
    <location>
        <begin position="195"/>
        <end position="293"/>
    </location>
</feature>
<accession>A0AAJ5VSU1</accession>
<dbReference type="Pfam" id="PF12833">
    <property type="entry name" value="HTH_18"/>
    <property type="match status" value="1"/>
</dbReference>
<name>A0AAJ5VSU1_9HYPH</name>
<evidence type="ECO:0000256" key="2">
    <source>
        <dbReference type="ARBA" id="ARBA00023125"/>
    </source>
</evidence>
<organism evidence="5 6">
    <name type="scientific">Candidatus Devosia phytovorans</name>
    <dbReference type="NCBI Taxonomy" id="3121372"/>
    <lineage>
        <taxon>Bacteria</taxon>
        <taxon>Pseudomonadati</taxon>
        <taxon>Pseudomonadota</taxon>
        <taxon>Alphaproteobacteria</taxon>
        <taxon>Hyphomicrobiales</taxon>
        <taxon>Devosiaceae</taxon>
        <taxon>Devosia</taxon>
    </lineage>
</organism>
<dbReference type="InterPro" id="IPR050204">
    <property type="entry name" value="AraC_XylS_family_regulators"/>
</dbReference>
<dbReference type="AlphaFoldDB" id="A0AAJ5VSU1"/>
<protein>
    <submittedName>
        <fullName evidence="5">AraC family transcriptional regulator</fullName>
    </submittedName>
</protein>
<proteinExistence type="predicted"/>
<dbReference type="InterPro" id="IPR009057">
    <property type="entry name" value="Homeodomain-like_sf"/>
</dbReference>
<dbReference type="GO" id="GO:0043565">
    <property type="term" value="F:sequence-specific DNA binding"/>
    <property type="evidence" value="ECO:0007669"/>
    <property type="project" value="InterPro"/>
</dbReference>
<evidence type="ECO:0000259" key="4">
    <source>
        <dbReference type="PROSITE" id="PS01124"/>
    </source>
</evidence>
<dbReference type="EMBL" id="CP119312">
    <property type="protein sequence ID" value="WEK03657.1"/>
    <property type="molecule type" value="Genomic_DNA"/>
</dbReference>
<evidence type="ECO:0000256" key="1">
    <source>
        <dbReference type="ARBA" id="ARBA00023015"/>
    </source>
</evidence>
<dbReference type="PANTHER" id="PTHR46796:SF14">
    <property type="entry name" value="TRANSCRIPTIONAL REGULATORY PROTEIN"/>
    <property type="match status" value="1"/>
</dbReference>
<dbReference type="Gene3D" id="1.10.10.60">
    <property type="entry name" value="Homeodomain-like"/>
    <property type="match status" value="2"/>
</dbReference>
<keyword evidence="2" id="KW-0238">DNA-binding</keyword>
<gene>
    <name evidence="5" type="ORF">P0Y65_15875</name>
</gene>
<dbReference type="PRINTS" id="PR00032">
    <property type="entry name" value="HTHARAC"/>
</dbReference>
<evidence type="ECO:0000313" key="6">
    <source>
        <dbReference type="Proteomes" id="UP001217476"/>
    </source>
</evidence>
<dbReference type="SMART" id="SM00342">
    <property type="entry name" value="HTH_ARAC"/>
    <property type="match status" value="1"/>
</dbReference>